<evidence type="ECO:0000259" key="3">
    <source>
        <dbReference type="PROSITE" id="PS50994"/>
    </source>
</evidence>
<dbReference type="NCBIfam" id="NF033516">
    <property type="entry name" value="transpos_IS3"/>
    <property type="match status" value="1"/>
</dbReference>
<dbReference type="PROSITE" id="PS50994">
    <property type="entry name" value="INTEGRASE"/>
    <property type="match status" value="1"/>
</dbReference>
<evidence type="ECO:0000256" key="2">
    <source>
        <dbReference type="SAM" id="Coils"/>
    </source>
</evidence>
<evidence type="ECO:0000313" key="5">
    <source>
        <dbReference type="Proteomes" id="UP000223596"/>
    </source>
</evidence>
<comment type="caution">
    <text evidence="4">The sequence shown here is derived from an EMBL/GenBank/DDBJ whole genome shotgun (WGS) entry which is preliminary data.</text>
</comment>
<dbReference type="GO" id="GO:0015074">
    <property type="term" value="P:DNA integration"/>
    <property type="evidence" value="ECO:0007669"/>
    <property type="project" value="InterPro"/>
</dbReference>
<dbReference type="Gene3D" id="1.10.10.10">
    <property type="entry name" value="Winged helix-like DNA-binding domain superfamily/Winged helix DNA-binding domain"/>
    <property type="match status" value="1"/>
</dbReference>
<dbReference type="InterPro" id="IPR009057">
    <property type="entry name" value="Homeodomain-like_sf"/>
</dbReference>
<evidence type="ECO:0000256" key="1">
    <source>
        <dbReference type="ARBA" id="ARBA00002286"/>
    </source>
</evidence>
<dbReference type="SUPFAM" id="SSF53098">
    <property type="entry name" value="Ribonuclease H-like"/>
    <property type="match status" value="1"/>
</dbReference>
<name>A0AB36TGG6_ACETH</name>
<gene>
    <name evidence="4" type="ORF">M972_111712</name>
</gene>
<proteinExistence type="predicted"/>
<dbReference type="Gene3D" id="3.30.420.10">
    <property type="entry name" value="Ribonuclease H-like superfamily/Ribonuclease H"/>
    <property type="match status" value="1"/>
</dbReference>
<dbReference type="AlphaFoldDB" id="A0AB36TGG6"/>
<sequence length="383" mass="45718">MEKRKHFTPEQKAKIVIEVIKGERTLNEIAAEYGIHPNLLSRWKTEFISNAGRVFSKETDEVEKVKQSYEKEKDELLKQIGQLSYEVAWLKKNLASSKSREDRMKMIDRNEKKLSITRQAELLSLNRTSVYYKPAPVNEEEYLIKRIIDEIYASYPEYGYRRMTSILNKDYHIHINRKRTRRYMREMGIHGFCPGPNLSKRIHGKNLYPYLLRNLKIDHPNQVWSIDVTYCRMKRGFMYMVAIIDWYSRYIVGFELSNTLDKTFVIEAIQKAIKRYGKPEIMNSDQGSQFTSDDYINLLKNNGIKISMDGKGRALDNQRIERFFRSYKWEKLYLEECETVQQLRQITKEYVEHYNHRRPHQSLDYKTPAEYYFGGYDQLLAVV</sequence>
<dbReference type="InterPro" id="IPR012337">
    <property type="entry name" value="RNaseH-like_sf"/>
</dbReference>
<dbReference type="Proteomes" id="UP000223596">
    <property type="component" value="Unassembled WGS sequence"/>
</dbReference>
<dbReference type="EMBL" id="PDBW01000001">
    <property type="protein sequence ID" value="PFH02919.1"/>
    <property type="molecule type" value="Genomic_DNA"/>
</dbReference>
<dbReference type="GO" id="GO:0003677">
    <property type="term" value="F:DNA binding"/>
    <property type="evidence" value="ECO:0007669"/>
    <property type="project" value="InterPro"/>
</dbReference>
<dbReference type="SUPFAM" id="SSF46689">
    <property type="entry name" value="Homeodomain-like"/>
    <property type="match status" value="1"/>
</dbReference>
<dbReference type="RefSeq" id="WP_011838186.1">
    <property type="nucleotide sequence ID" value="NZ_CP013828.1"/>
</dbReference>
<dbReference type="Pfam" id="PF13333">
    <property type="entry name" value="rve_2"/>
    <property type="match status" value="1"/>
</dbReference>
<dbReference type="PANTHER" id="PTHR46889">
    <property type="entry name" value="TRANSPOSASE INSF FOR INSERTION SEQUENCE IS3B-RELATED"/>
    <property type="match status" value="1"/>
</dbReference>
<feature type="domain" description="Integrase catalytic" evidence="3">
    <location>
        <begin position="216"/>
        <end position="376"/>
    </location>
</feature>
<dbReference type="Pfam" id="PF13276">
    <property type="entry name" value="HTH_21"/>
    <property type="match status" value="1"/>
</dbReference>
<dbReference type="InterPro" id="IPR002514">
    <property type="entry name" value="Transposase_8"/>
</dbReference>
<dbReference type="GO" id="GO:0006313">
    <property type="term" value="P:DNA transposition"/>
    <property type="evidence" value="ECO:0007669"/>
    <property type="project" value="InterPro"/>
</dbReference>
<dbReference type="Pfam" id="PF00665">
    <property type="entry name" value="rve"/>
    <property type="match status" value="1"/>
</dbReference>
<keyword evidence="2" id="KW-0175">Coiled coil</keyword>
<feature type="coiled-coil region" evidence="2">
    <location>
        <begin position="55"/>
        <end position="86"/>
    </location>
</feature>
<organism evidence="4 5">
    <name type="scientific">Acetivibrio thermocellus AD2</name>
    <dbReference type="NCBI Taxonomy" id="1138384"/>
    <lineage>
        <taxon>Bacteria</taxon>
        <taxon>Bacillati</taxon>
        <taxon>Bacillota</taxon>
        <taxon>Clostridia</taxon>
        <taxon>Eubacteriales</taxon>
        <taxon>Oscillospiraceae</taxon>
        <taxon>Acetivibrio</taxon>
    </lineage>
</organism>
<reference evidence="4 5" key="1">
    <citation type="submission" date="2017-09" db="EMBL/GenBank/DDBJ databases">
        <title>Evaluation of Pacific Biosciences Sequencing Technology to Finishing C. thermocellum Genome Sequences.</title>
        <authorList>
            <person name="Brown S."/>
        </authorList>
    </citation>
    <scope>NUCLEOTIDE SEQUENCE [LARGE SCALE GENOMIC DNA]</scope>
    <source>
        <strain evidence="4 5">AD2</strain>
    </source>
</reference>
<dbReference type="GeneID" id="35805707"/>
<dbReference type="InterPro" id="IPR036388">
    <property type="entry name" value="WH-like_DNA-bd_sf"/>
</dbReference>
<protein>
    <submittedName>
        <fullName evidence="4">Transposase</fullName>
    </submittedName>
</protein>
<dbReference type="InterPro" id="IPR036397">
    <property type="entry name" value="RNaseH_sf"/>
</dbReference>
<dbReference type="InterPro" id="IPR050900">
    <property type="entry name" value="Transposase_IS3/IS150/IS904"/>
</dbReference>
<evidence type="ECO:0000313" key="4">
    <source>
        <dbReference type="EMBL" id="PFH02919.1"/>
    </source>
</evidence>
<dbReference type="InterPro" id="IPR048020">
    <property type="entry name" value="Transpos_IS3"/>
</dbReference>
<dbReference type="PANTHER" id="PTHR46889:SF4">
    <property type="entry name" value="TRANSPOSASE INSO FOR INSERTION SEQUENCE ELEMENT IS911B-RELATED"/>
    <property type="match status" value="1"/>
</dbReference>
<comment type="function">
    <text evidence="1">Involved in the transposition of the insertion sequence.</text>
</comment>
<dbReference type="InterPro" id="IPR025948">
    <property type="entry name" value="HTH-like_dom"/>
</dbReference>
<accession>A0AB36TGG6</accession>
<dbReference type="GO" id="GO:0004803">
    <property type="term" value="F:transposase activity"/>
    <property type="evidence" value="ECO:0007669"/>
    <property type="project" value="InterPro"/>
</dbReference>
<dbReference type="InterPro" id="IPR001584">
    <property type="entry name" value="Integrase_cat-core"/>
</dbReference>
<dbReference type="Pfam" id="PF01527">
    <property type="entry name" value="HTH_Tnp_1"/>
    <property type="match status" value="1"/>
</dbReference>